<evidence type="ECO:0000313" key="2">
    <source>
        <dbReference type="EMBL" id="UJO16337.1"/>
    </source>
</evidence>
<dbReference type="GeneID" id="71985101"/>
<feature type="compositionally biased region" description="Polar residues" evidence="1">
    <location>
        <begin position="119"/>
        <end position="130"/>
    </location>
</feature>
<dbReference type="EMBL" id="CP090166">
    <property type="protein sequence ID" value="UJO16337.1"/>
    <property type="molecule type" value="Genomic_DNA"/>
</dbReference>
<reference evidence="2" key="2">
    <citation type="journal article" date="2022" name="Microb. Genom.">
        <title>A chromosome-scale genome assembly of the tomato pathogen Cladosporium fulvum reveals a compartmentalized genome architecture and the presence of a dispensable chromosome.</title>
        <authorList>
            <person name="Zaccaron A.Z."/>
            <person name="Chen L.H."/>
            <person name="Samaras A."/>
            <person name="Stergiopoulos I."/>
        </authorList>
    </citation>
    <scope>NUCLEOTIDE SEQUENCE</scope>
    <source>
        <strain evidence="2">Race5_Kim</strain>
    </source>
</reference>
<feature type="compositionally biased region" description="Polar residues" evidence="1">
    <location>
        <begin position="162"/>
        <end position="172"/>
    </location>
</feature>
<proteinExistence type="predicted"/>
<dbReference type="RefSeq" id="XP_047760703.1">
    <property type="nucleotide sequence ID" value="XM_047904371.1"/>
</dbReference>
<feature type="region of interest" description="Disordered" evidence="1">
    <location>
        <begin position="330"/>
        <end position="367"/>
    </location>
</feature>
<evidence type="ECO:0000313" key="3">
    <source>
        <dbReference type="Proteomes" id="UP000756132"/>
    </source>
</evidence>
<dbReference type="AlphaFoldDB" id="A0A9Q8P7X2"/>
<feature type="compositionally biased region" description="Polar residues" evidence="1">
    <location>
        <begin position="21"/>
        <end position="40"/>
    </location>
</feature>
<evidence type="ECO:0000256" key="1">
    <source>
        <dbReference type="SAM" id="MobiDB-lite"/>
    </source>
</evidence>
<feature type="region of interest" description="Disordered" evidence="1">
    <location>
        <begin position="1"/>
        <end position="40"/>
    </location>
</feature>
<organism evidence="2 3">
    <name type="scientific">Passalora fulva</name>
    <name type="common">Tomato leaf mold</name>
    <name type="synonym">Cladosporium fulvum</name>
    <dbReference type="NCBI Taxonomy" id="5499"/>
    <lineage>
        <taxon>Eukaryota</taxon>
        <taxon>Fungi</taxon>
        <taxon>Dikarya</taxon>
        <taxon>Ascomycota</taxon>
        <taxon>Pezizomycotina</taxon>
        <taxon>Dothideomycetes</taxon>
        <taxon>Dothideomycetidae</taxon>
        <taxon>Mycosphaerellales</taxon>
        <taxon>Mycosphaerellaceae</taxon>
        <taxon>Fulvia</taxon>
    </lineage>
</organism>
<dbReference type="Proteomes" id="UP000756132">
    <property type="component" value="Chromosome 4"/>
</dbReference>
<dbReference type="KEGG" id="ffu:CLAFUR5_05223"/>
<gene>
    <name evidence="2" type="ORF">CLAFUR5_05223</name>
</gene>
<feature type="compositionally biased region" description="Pro residues" evidence="1">
    <location>
        <begin position="98"/>
        <end position="110"/>
    </location>
</feature>
<name>A0A9Q8P7X2_PASFU</name>
<accession>A0A9Q8P7X2</accession>
<sequence>MEDGRSVTPTNISMEKPPQVSAPSQEAPTTDNISRAANETVPQELWSEKDLQIVEQIANLDQTWEQVCQLALNTVQQQHTVAATHYRWQKFREIAKPGMPPPSMPPPAPPATHRKRKATPSTIDISTPATVSADPVSPEHGAETDANPTKPMTQRGHDNASSRKVLSQTPRNIKQRERIACDRCGTEVSRSGIYQHYGSEKCQSIVLARKGESEMASTSNSRPVTPPTEPSNDTDLPDAAASDETPTPRFTPINKVSTSTQAAVSIFPTPSEPAQAASNPPTPVIKEPVFDSHYDRCVQRAVHKGGYCQEAAQEKYAFLIFGLHEARTEAAAADQEDEETGEPVQKGSRLNWVEPEPHRLAAQADPNSRIRPQTFLSNIQSNMAELRRI</sequence>
<dbReference type="OrthoDB" id="10682643at2759"/>
<protein>
    <submittedName>
        <fullName evidence="2">Uncharacterized protein</fullName>
    </submittedName>
</protein>
<reference evidence="2" key="1">
    <citation type="submission" date="2021-12" db="EMBL/GenBank/DDBJ databases">
        <authorList>
            <person name="Zaccaron A."/>
            <person name="Stergiopoulos I."/>
        </authorList>
    </citation>
    <scope>NUCLEOTIDE SEQUENCE</scope>
    <source>
        <strain evidence="2">Race5_Kim</strain>
    </source>
</reference>
<feature type="region of interest" description="Disordered" evidence="1">
    <location>
        <begin position="95"/>
        <end position="174"/>
    </location>
</feature>
<feature type="region of interest" description="Disordered" evidence="1">
    <location>
        <begin position="213"/>
        <end position="257"/>
    </location>
</feature>
<keyword evidence="3" id="KW-1185">Reference proteome</keyword>